<reference evidence="2" key="2">
    <citation type="submission" date="2019-10" db="EMBL/GenBank/DDBJ databases">
        <title>A de novo genome assembly of a pear dwarfing rootstock.</title>
        <authorList>
            <person name="Wang F."/>
            <person name="Wang J."/>
            <person name="Li S."/>
            <person name="Zhang Y."/>
            <person name="Fang M."/>
            <person name="Ma L."/>
            <person name="Zhao Y."/>
            <person name="Jiang S."/>
        </authorList>
    </citation>
    <scope>NUCLEOTIDE SEQUENCE [LARGE SCALE GENOMIC DNA]</scope>
</reference>
<sequence>MRYLGCSNDGNIHLGLCLDALICWITLDTGLPFIYEIELLSSSSWQPRMPSLSQILLGLNMDEHVQRDIMNHRSLKNLNIIRFKENMLNLVFGVLKLVLGMVGSLNLECSRTKRNALPTGAIHHLKNCC</sequence>
<dbReference type="OrthoDB" id="1745173at2759"/>
<accession>A0A5N5G9U6</accession>
<keyword evidence="2" id="KW-1185">Reference proteome</keyword>
<dbReference type="AlphaFoldDB" id="A0A5N5G9U6"/>
<proteinExistence type="predicted"/>
<organism evidence="1 2">
    <name type="scientific">Pyrus ussuriensis x Pyrus communis</name>
    <dbReference type="NCBI Taxonomy" id="2448454"/>
    <lineage>
        <taxon>Eukaryota</taxon>
        <taxon>Viridiplantae</taxon>
        <taxon>Streptophyta</taxon>
        <taxon>Embryophyta</taxon>
        <taxon>Tracheophyta</taxon>
        <taxon>Spermatophyta</taxon>
        <taxon>Magnoliopsida</taxon>
        <taxon>eudicotyledons</taxon>
        <taxon>Gunneridae</taxon>
        <taxon>Pentapetalae</taxon>
        <taxon>rosids</taxon>
        <taxon>fabids</taxon>
        <taxon>Rosales</taxon>
        <taxon>Rosaceae</taxon>
        <taxon>Amygdaloideae</taxon>
        <taxon>Maleae</taxon>
        <taxon>Pyrus</taxon>
    </lineage>
</organism>
<evidence type="ECO:0000313" key="2">
    <source>
        <dbReference type="Proteomes" id="UP000327157"/>
    </source>
</evidence>
<dbReference type="EMBL" id="SMOL01000487">
    <property type="protein sequence ID" value="KAB2611977.1"/>
    <property type="molecule type" value="Genomic_DNA"/>
</dbReference>
<dbReference type="Proteomes" id="UP000327157">
    <property type="component" value="Chromosome 17"/>
</dbReference>
<evidence type="ECO:0000313" key="1">
    <source>
        <dbReference type="EMBL" id="KAB2611977.1"/>
    </source>
</evidence>
<reference evidence="1 2" key="3">
    <citation type="submission" date="2019-11" db="EMBL/GenBank/DDBJ databases">
        <title>A de novo genome assembly of a pear dwarfing rootstock.</title>
        <authorList>
            <person name="Wang F."/>
            <person name="Wang J."/>
            <person name="Li S."/>
            <person name="Zhang Y."/>
            <person name="Fang M."/>
            <person name="Ma L."/>
            <person name="Zhao Y."/>
            <person name="Jiang S."/>
        </authorList>
    </citation>
    <scope>NUCLEOTIDE SEQUENCE [LARGE SCALE GENOMIC DNA]</scope>
    <source>
        <strain evidence="1">S2</strain>
        <tissue evidence="1">Leaf</tissue>
    </source>
</reference>
<gene>
    <name evidence="1" type="ORF">D8674_020009</name>
</gene>
<reference evidence="1 2" key="1">
    <citation type="submission" date="2019-09" db="EMBL/GenBank/DDBJ databases">
        <authorList>
            <person name="Ou C."/>
        </authorList>
    </citation>
    <scope>NUCLEOTIDE SEQUENCE [LARGE SCALE GENOMIC DNA]</scope>
    <source>
        <strain evidence="1">S2</strain>
        <tissue evidence="1">Leaf</tissue>
    </source>
</reference>
<comment type="caution">
    <text evidence="1">The sequence shown here is derived from an EMBL/GenBank/DDBJ whole genome shotgun (WGS) entry which is preliminary data.</text>
</comment>
<protein>
    <submittedName>
        <fullName evidence="1">Uncharacterized protein</fullName>
    </submittedName>
</protein>
<name>A0A5N5G9U6_9ROSA</name>